<dbReference type="InterPro" id="IPR033139">
    <property type="entry name" value="Caspase_cys_AS"/>
</dbReference>
<gene>
    <name evidence="5" type="ORF">L9F63_018758</name>
</gene>
<evidence type="ECO:0000256" key="2">
    <source>
        <dbReference type="RuleBase" id="RU003971"/>
    </source>
</evidence>
<evidence type="ECO:0000313" key="5">
    <source>
        <dbReference type="EMBL" id="KAJ9587801.1"/>
    </source>
</evidence>
<dbReference type="Gene3D" id="3.30.70.1470">
    <property type="entry name" value="Caspase-like"/>
    <property type="match status" value="1"/>
</dbReference>
<dbReference type="GO" id="GO:0006508">
    <property type="term" value="P:proteolysis"/>
    <property type="evidence" value="ECO:0007669"/>
    <property type="project" value="InterPro"/>
</dbReference>
<dbReference type="GO" id="GO:0004197">
    <property type="term" value="F:cysteine-type endopeptidase activity"/>
    <property type="evidence" value="ECO:0007669"/>
    <property type="project" value="InterPro"/>
</dbReference>
<dbReference type="InterPro" id="IPR029030">
    <property type="entry name" value="Caspase-like_dom_sf"/>
</dbReference>
<dbReference type="Pfam" id="PF23724">
    <property type="entry name" value="Dredd_2nd"/>
    <property type="match status" value="1"/>
</dbReference>
<proteinExistence type="inferred from homology"/>
<dbReference type="PROSITE" id="PS50208">
    <property type="entry name" value="CASPASE_P20"/>
    <property type="match status" value="1"/>
</dbReference>
<dbReference type="InterPro" id="IPR015917">
    <property type="entry name" value="Pept_C14A"/>
</dbReference>
<evidence type="ECO:0000259" key="4">
    <source>
        <dbReference type="PROSITE" id="PS50208"/>
    </source>
</evidence>
<dbReference type="InterPro" id="IPR002398">
    <property type="entry name" value="Pept_C14"/>
</dbReference>
<evidence type="ECO:0000256" key="1">
    <source>
        <dbReference type="ARBA" id="ARBA00010134"/>
    </source>
</evidence>
<dbReference type="SUPFAM" id="SSF52129">
    <property type="entry name" value="Caspase-like"/>
    <property type="match status" value="1"/>
</dbReference>
<name>A0AAD8EF49_DIPPU</name>
<dbReference type="Pfam" id="PF00656">
    <property type="entry name" value="Peptidase_C14"/>
    <property type="match status" value="1"/>
</dbReference>
<dbReference type="AlphaFoldDB" id="A0AAD8EF49"/>
<evidence type="ECO:0008006" key="7">
    <source>
        <dbReference type="Google" id="ProtNLM"/>
    </source>
</evidence>
<dbReference type="InterPro" id="IPR011600">
    <property type="entry name" value="Pept_C14_caspase"/>
</dbReference>
<feature type="non-terminal residue" evidence="5">
    <location>
        <position position="614"/>
    </location>
</feature>
<dbReference type="InterPro" id="IPR056260">
    <property type="entry name" value="Dredd_2nd"/>
</dbReference>
<feature type="domain" description="Caspase family p20" evidence="4">
    <location>
        <begin position="326"/>
        <end position="461"/>
    </location>
</feature>
<dbReference type="GO" id="GO:0005737">
    <property type="term" value="C:cytoplasm"/>
    <property type="evidence" value="ECO:0007669"/>
    <property type="project" value="TreeGrafter"/>
</dbReference>
<dbReference type="Pfam" id="PF23725">
    <property type="entry name" value="Dredd_N"/>
    <property type="match status" value="1"/>
</dbReference>
<dbReference type="SMART" id="SM00115">
    <property type="entry name" value="CASc"/>
    <property type="match status" value="1"/>
</dbReference>
<dbReference type="Gene3D" id="3.40.50.1460">
    <property type="match status" value="1"/>
</dbReference>
<dbReference type="PANTHER" id="PTHR10454">
    <property type="entry name" value="CASPASE"/>
    <property type="match status" value="1"/>
</dbReference>
<dbReference type="PROSITE" id="PS01122">
    <property type="entry name" value="CASPASE_CYS"/>
    <property type="match status" value="1"/>
</dbReference>
<organism evidence="5 6">
    <name type="scientific">Diploptera punctata</name>
    <name type="common">Pacific beetle cockroach</name>
    <dbReference type="NCBI Taxonomy" id="6984"/>
    <lineage>
        <taxon>Eukaryota</taxon>
        <taxon>Metazoa</taxon>
        <taxon>Ecdysozoa</taxon>
        <taxon>Arthropoda</taxon>
        <taxon>Hexapoda</taxon>
        <taxon>Insecta</taxon>
        <taxon>Pterygota</taxon>
        <taxon>Neoptera</taxon>
        <taxon>Polyneoptera</taxon>
        <taxon>Dictyoptera</taxon>
        <taxon>Blattodea</taxon>
        <taxon>Blaberoidea</taxon>
        <taxon>Blaberidae</taxon>
        <taxon>Diplopterinae</taxon>
        <taxon>Diploptera</taxon>
    </lineage>
</organism>
<reference evidence="5" key="1">
    <citation type="journal article" date="2023" name="IScience">
        <title>Live-bearing cockroach genome reveals convergent evolutionary mechanisms linked to viviparity in insects and beyond.</title>
        <authorList>
            <person name="Fouks B."/>
            <person name="Harrison M.C."/>
            <person name="Mikhailova A.A."/>
            <person name="Marchal E."/>
            <person name="English S."/>
            <person name="Carruthers M."/>
            <person name="Jennings E.C."/>
            <person name="Chiamaka E.L."/>
            <person name="Frigard R.A."/>
            <person name="Pippel M."/>
            <person name="Attardo G.M."/>
            <person name="Benoit J.B."/>
            <person name="Bornberg-Bauer E."/>
            <person name="Tobe S.S."/>
        </authorList>
    </citation>
    <scope>NUCLEOTIDE SEQUENCE</scope>
    <source>
        <strain evidence="5">Stay&amp;Tobe</strain>
    </source>
</reference>
<dbReference type="GO" id="GO:0043525">
    <property type="term" value="P:positive regulation of neuron apoptotic process"/>
    <property type="evidence" value="ECO:0007669"/>
    <property type="project" value="TreeGrafter"/>
</dbReference>
<protein>
    <recommendedName>
        <fullName evidence="7">Caspase-8</fullName>
    </recommendedName>
</protein>
<accession>A0AAD8EF49</accession>
<feature type="domain" description="Caspase family p10" evidence="3">
    <location>
        <begin position="481"/>
        <end position="537"/>
    </location>
</feature>
<dbReference type="PROSITE" id="PS50207">
    <property type="entry name" value="CASPASE_P10"/>
    <property type="match status" value="1"/>
</dbReference>
<dbReference type="PANTHER" id="PTHR10454:SF247">
    <property type="entry name" value="DEATH RELATED CED-3_NEDD2-LIKE PROTEIN"/>
    <property type="match status" value="1"/>
</dbReference>
<dbReference type="PRINTS" id="PR00376">
    <property type="entry name" value="IL1BCENZYME"/>
</dbReference>
<dbReference type="InterPro" id="IPR056259">
    <property type="entry name" value="Dredd_N"/>
</dbReference>
<dbReference type="EMBL" id="JASPKZ010006062">
    <property type="protein sequence ID" value="KAJ9587801.1"/>
    <property type="molecule type" value="Genomic_DNA"/>
</dbReference>
<reference evidence="5" key="2">
    <citation type="submission" date="2023-05" db="EMBL/GenBank/DDBJ databases">
        <authorList>
            <person name="Fouks B."/>
        </authorList>
    </citation>
    <scope>NUCLEOTIDE SEQUENCE</scope>
    <source>
        <strain evidence="5">Stay&amp;Tobe</strain>
        <tissue evidence="5">Testes</tissue>
    </source>
</reference>
<dbReference type="InterPro" id="IPR002138">
    <property type="entry name" value="Pept_C14_p10"/>
</dbReference>
<sequence>KWLRDVYILECRLCLREVFEEVECSGNNDGLVSDAHGLPEIGSLNHMGAVSPQLTRDEVIKHLEDLEYYEKVSLAFLVCDEINYILQQLLTAERARCLGSVTPVPILSEWLRCQRHGSWENKIVEALSIIQNYQVLEQLGYDAESVKTRFLPRSPETSLFVNCMRKAIYHMCESLDKKKLVELTRRVKNDYDKLYKGEALEVYDEEFMEINILNWSIKGYINLGDRNGRGVDIHKLKTVLKGMDELTVLDNLESSEKATVNASVGYRDLETSSTVSETSMSSRSSIMGSLSTRSERSLVSQHSVASAASQVRKPQHWREYDVDPHYVGCCLIINQKNFYQDQNLQYKHVLPDEELETRLGTDMDRERLIETFESMGFDTITKEDLTHSEMLDSVNEVLRDDFKQEHSCFVLCIMSHGVKGEVYGSNSVPVSEEDLKEVIRNNRKLRGKPKILIIQACQGKAHQDVLSHDDISSDGPEIRGVSADFITFWSTVPGYASFRHEIQGTWFIQALCRIFLGERFTDNVVTLFTQVNGDVSCQRTVIRGACKTMVSQFQSTLVGELNLPLRSEKQLDVSLRMFQRHMFIALLWQYIESRKIAAEKRRKLKLEQLLDNLM</sequence>
<evidence type="ECO:0000313" key="6">
    <source>
        <dbReference type="Proteomes" id="UP001233999"/>
    </source>
</evidence>
<keyword evidence="6" id="KW-1185">Reference proteome</keyword>
<evidence type="ECO:0000259" key="3">
    <source>
        <dbReference type="PROSITE" id="PS50207"/>
    </source>
</evidence>
<dbReference type="InterPro" id="IPR001309">
    <property type="entry name" value="Pept_C14_p20"/>
</dbReference>
<comment type="caution">
    <text evidence="5">The sequence shown here is derived from an EMBL/GenBank/DDBJ whole genome shotgun (WGS) entry which is preliminary data.</text>
</comment>
<comment type="similarity">
    <text evidence="1 2">Belongs to the peptidase C14A family.</text>
</comment>
<dbReference type="GO" id="GO:0006915">
    <property type="term" value="P:apoptotic process"/>
    <property type="evidence" value="ECO:0007669"/>
    <property type="project" value="TreeGrafter"/>
</dbReference>
<dbReference type="Proteomes" id="UP001233999">
    <property type="component" value="Unassembled WGS sequence"/>
</dbReference>